<dbReference type="PROSITE" id="PS51462">
    <property type="entry name" value="NUDIX"/>
    <property type="match status" value="1"/>
</dbReference>
<dbReference type="PANTHER" id="PTHR43046:SF14">
    <property type="entry name" value="MUTT_NUDIX FAMILY PROTEIN"/>
    <property type="match status" value="1"/>
</dbReference>
<dbReference type="PRINTS" id="PR00502">
    <property type="entry name" value="NUDIXFAMILY"/>
</dbReference>
<name>A0A1F6BPP0_9BACT</name>
<comment type="caution">
    <text evidence="5">The sequence shown here is derived from an EMBL/GenBank/DDBJ whole genome shotgun (WGS) entry which is preliminary data.</text>
</comment>
<keyword evidence="2 3" id="KW-0378">Hydrolase</keyword>
<evidence type="ECO:0000313" key="5">
    <source>
        <dbReference type="EMBL" id="OGG38813.1"/>
    </source>
</evidence>
<evidence type="ECO:0000256" key="1">
    <source>
        <dbReference type="ARBA" id="ARBA00001946"/>
    </source>
</evidence>
<evidence type="ECO:0000313" key="6">
    <source>
        <dbReference type="Proteomes" id="UP000179324"/>
    </source>
</evidence>
<dbReference type="InterPro" id="IPR000086">
    <property type="entry name" value="NUDIX_hydrolase_dom"/>
</dbReference>
<organism evidence="5 6">
    <name type="scientific">Candidatus Jorgensenbacteria bacterium GWC1_48_12</name>
    <dbReference type="NCBI Taxonomy" id="1798469"/>
    <lineage>
        <taxon>Bacteria</taxon>
        <taxon>Candidatus Joergenseniibacteriota</taxon>
    </lineage>
</organism>
<protein>
    <recommendedName>
        <fullName evidence="4">Nudix hydrolase domain-containing protein</fullName>
    </recommendedName>
</protein>
<dbReference type="InterPro" id="IPR015797">
    <property type="entry name" value="NUDIX_hydrolase-like_dom_sf"/>
</dbReference>
<feature type="domain" description="Nudix hydrolase" evidence="4">
    <location>
        <begin position="4"/>
        <end position="137"/>
    </location>
</feature>
<dbReference type="Pfam" id="PF00293">
    <property type="entry name" value="NUDIX"/>
    <property type="match status" value="1"/>
</dbReference>
<dbReference type="GO" id="GO:0016787">
    <property type="term" value="F:hydrolase activity"/>
    <property type="evidence" value="ECO:0007669"/>
    <property type="project" value="UniProtKB-KW"/>
</dbReference>
<dbReference type="AlphaFoldDB" id="A0A1F6BPP0"/>
<evidence type="ECO:0000256" key="2">
    <source>
        <dbReference type="ARBA" id="ARBA00022801"/>
    </source>
</evidence>
<dbReference type="PANTHER" id="PTHR43046">
    <property type="entry name" value="GDP-MANNOSE MANNOSYL HYDROLASE"/>
    <property type="match status" value="1"/>
</dbReference>
<proteinExistence type="inferred from homology"/>
<dbReference type="InterPro" id="IPR020476">
    <property type="entry name" value="Nudix_hydrolase"/>
</dbReference>
<evidence type="ECO:0000256" key="3">
    <source>
        <dbReference type="RuleBase" id="RU003476"/>
    </source>
</evidence>
<comment type="cofactor">
    <cofactor evidence="1">
        <name>Mg(2+)</name>
        <dbReference type="ChEBI" id="CHEBI:18420"/>
    </cofactor>
</comment>
<dbReference type="InterPro" id="IPR020084">
    <property type="entry name" value="NUDIX_hydrolase_CS"/>
</dbReference>
<sequence>MEPRLFIATKALVIHNKKVLLLCESGQYEDGTNAGRYDVPGGRLKPGEKFDETLLREVHEETGLRIKIIRPVAVNEWRPEVKGEKWQIVGVFFECSTDSDKVSLSSDHDSYLWINPKEYASYPIIENLNKVFSEYLKIIK</sequence>
<dbReference type="Proteomes" id="UP000179324">
    <property type="component" value="Unassembled WGS sequence"/>
</dbReference>
<evidence type="ECO:0000259" key="4">
    <source>
        <dbReference type="PROSITE" id="PS51462"/>
    </source>
</evidence>
<dbReference type="SUPFAM" id="SSF55811">
    <property type="entry name" value="Nudix"/>
    <property type="match status" value="1"/>
</dbReference>
<dbReference type="Gene3D" id="3.90.79.10">
    <property type="entry name" value="Nucleoside Triphosphate Pyrophosphohydrolase"/>
    <property type="match status" value="1"/>
</dbReference>
<dbReference type="PROSITE" id="PS00893">
    <property type="entry name" value="NUDIX_BOX"/>
    <property type="match status" value="1"/>
</dbReference>
<comment type="similarity">
    <text evidence="3">Belongs to the Nudix hydrolase family.</text>
</comment>
<dbReference type="EMBL" id="MFKI01000023">
    <property type="protein sequence ID" value="OGG38813.1"/>
    <property type="molecule type" value="Genomic_DNA"/>
</dbReference>
<gene>
    <name evidence="5" type="ORF">A2127_02370</name>
</gene>
<reference evidence="5 6" key="1">
    <citation type="journal article" date="2016" name="Nat. Commun.">
        <title>Thousands of microbial genomes shed light on interconnected biogeochemical processes in an aquifer system.</title>
        <authorList>
            <person name="Anantharaman K."/>
            <person name="Brown C.T."/>
            <person name="Hug L.A."/>
            <person name="Sharon I."/>
            <person name="Castelle C.J."/>
            <person name="Probst A.J."/>
            <person name="Thomas B.C."/>
            <person name="Singh A."/>
            <person name="Wilkins M.J."/>
            <person name="Karaoz U."/>
            <person name="Brodie E.L."/>
            <person name="Williams K.H."/>
            <person name="Hubbard S.S."/>
            <person name="Banfield J.F."/>
        </authorList>
    </citation>
    <scope>NUCLEOTIDE SEQUENCE [LARGE SCALE GENOMIC DNA]</scope>
</reference>
<accession>A0A1F6BPP0</accession>